<comment type="subcellular location">
    <subcellularLocation>
        <location evidence="2 7">Cytoplasm</location>
    </subcellularLocation>
</comment>
<feature type="domain" description="Prokaryotic-type class I peptide chain release factors" evidence="10">
    <location>
        <begin position="227"/>
        <end position="243"/>
    </location>
</feature>
<accession>A0A1I1Z564</accession>
<dbReference type="InterPro" id="IPR000352">
    <property type="entry name" value="Pep_chain_release_fac_I"/>
</dbReference>
<evidence type="ECO:0000256" key="1">
    <source>
        <dbReference type="ARBA" id="ARBA00002986"/>
    </source>
</evidence>
<dbReference type="SUPFAM" id="SSF75620">
    <property type="entry name" value="Release factor"/>
    <property type="match status" value="1"/>
</dbReference>
<evidence type="ECO:0000256" key="3">
    <source>
        <dbReference type="ARBA" id="ARBA00010835"/>
    </source>
</evidence>
<dbReference type="InterPro" id="IPR005139">
    <property type="entry name" value="PCRF"/>
</dbReference>
<dbReference type="FunFam" id="3.30.70.1660:FF:000004">
    <property type="entry name" value="Peptide chain release factor 1"/>
    <property type="match status" value="1"/>
</dbReference>
<dbReference type="NCBIfam" id="NF001859">
    <property type="entry name" value="PRK00591.1"/>
    <property type="match status" value="1"/>
</dbReference>
<dbReference type="Gene3D" id="3.30.70.1660">
    <property type="match status" value="1"/>
</dbReference>
<dbReference type="InterPro" id="IPR004373">
    <property type="entry name" value="RF-1"/>
</dbReference>
<dbReference type="SMART" id="SM00937">
    <property type="entry name" value="PCRF"/>
    <property type="match status" value="1"/>
</dbReference>
<protein>
    <recommendedName>
        <fullName evidence="7 8">Peptide chain release factor 1</fullName>
        <shortName evidence="7">RF-1</shortName>
    </recommendedName>
</protein>
<dbReference type="EMBL" id="FOMX01000011">
    <property type="protein sequence ID" value="SFE26692.1"/>
    <property type="molecule type" value="Genomic_DNA"/>
</dbReference>
<sequence>MDPALRAKLESIAERHEELGVMLCAPEIAQDKTRLLALSREHAEIAPIAAAVARYRDLEARTRDAEELLADPDLRDMAESDLRDLKQQRAELEGELQKLLLPKDPNDSRDVVLEIRAGTGGEEAALFAADLWRMYTRFAERQRWTVEPLNISEAGAGGFREISAMIHGRDVYALLKFESGVHRVQRVPATEAQGRIHTSTATVAIMPEAEEVDVQINPKDLEIQFMRASGAGGQSVNTTDSAVRITHIPTGLAVHCMQEKSQTKNRELAMKLLRARLLDREIQRVQAERAAHRRSQVGTGDRSEKIRTYNFPQDRVSDHRIGLTRHAIGDFMDGDIDDVIAALRASDEADRLAEAQGQP</sequence>
<keyword evidence="6 7" id="KW-0648">Protein biosynthesis</keyword>
<proteinExistence type="inferred from homology"/>
<dbReference type="Gene3D" id="3.30.160.20">
    <property type="match status" value="1"/>
</dbReference>
<evidence type="ECO:0000256" key="8">
    <source>
        <dbReference type="NCBIfam" id="TIGR00019"/>
    </source>
</evidence>
<dbReference type="NCBIfam" id="TIGR00019">
    <property type="entry name" value="prfA"/>
    <property type="match status" value="1"/>
</dbReference>
<reference evidence="12" key="1">
    <citation type="submission" date="2016-10" db="EMBL/GenBank/DDBJ databases">
        <authorList>
            <person name="Varghese N."/>
            <person name="Submissions S."/>
        </authorList>
    </citation>
    <scope>NUCLEOTIDE SEQUENCE [LARGE SCALE GENOMIC DNA]</scope>
    <source>
        <strain evidence="12">ATCC 25963</strain>
    </source>
</reference>
<evidence type="ECO:0000256" key="4">
    <source>
        <dbReference type="ARBA" id="ARBA00022481"/>
    </source>
</evidence>
<dbReference type="FunFam" id="3.30.70.1660:FF:000002">
    <property type="entry name" value="Peptide chain release factor 1"/>
    <property type="match status" value="1"/>
</dbReference>
<evidence type="ECO:0000259" key="10">
    <source>
        <dbReference type="PROSITE" id="PS00745"/>
    </source>
</evidence>
<dbReference type="Pfam" id="PF00472">
    <property type="entry name" value="RF-1"/>
    <property type="match status" value="1"/>
</dbReference>
<feature type="coiled-coil region" evidence="9">
    <location>
        <begin position="48"/>
        <end position="102"/>
    </location>
</feature>
<evidence type="ECO:0000256" key="6">
    <source>
        <dbReference type="ARBA" id="ARBA00022917"/>
    </source>
</evidence>
<evidence type="ECO:0000256" key="2">
    <source>
        <dbReference type="ARBA" id="ARBA00004496"/>
    </source>
</evidence>
<dbReference type="Proteomes" id="UP000199400">
    <property type="component" value="Unassembled WGS sequence"/>
</dbReference>
<dbReference type="GO" id="GO:0016149">
    <property type="term" value="F:translation release factor activity, codon specific"/>
    <property type="evidence" value="ECO:0007669"/>
    <property type="project" value="UniProtKB-UniRule"/>
</dbReference>
<keyword evidence="9" id="KW-0175">Coiled coil</keyword>
<organism evidence="11 12">
    <name type="scientific">Nannocystis exedens</name>
    <dbReference type="NCBI Taxonomy" id="54"/>
    <lineage>
        <taxon>Bacteria</taxon>
        <taxon>Pseudomonadati</taxon>
        <taxon>Myxococcota</taxon>
        <taxon>Polyangia</taxon>
        <taxon>Nannocystales</taxon>
        <taxon>Nannocystaceae</taxon>
        <taxon>Nannocystis</taxon>
    </lineage>
</organism>
<evidence type="ECO:0000256" key="5">
    <source>
        <dbReference type="ARBA" id="ARBA00022490"/>
    </source>
</evidence>
<evidence type="ECO:0000313" key="11">
    <source>
        <dbReference type="EMBL" id="SFE26692.1"/>
    </source>
</evidence>
<name>A0A1I1Z564_9BACT</name>
<dbReference type="GO" id="GO:0005829">
    <property type="term" value="C:cytosol"/>
    <property type="evidence" value="ECO:0007669"/>
    <property type="project" value="UniProtKB-ARBA"/>
</dbReference>
<keyword evidence="5 7" id="KW-0963">Cytoplasm</keyword>
<feature type="modified residue" description="N5-methylglutamine" evidence="7">
    <location>
        <position position="234"/>
    </location>
</feature>
<keyword evidence="12" id="KW-1185">Reference proteome</keyword>
<dbReference type="PROSITE" id="PS00745">
    <property type="entry name" value="RF_PROK_I"/>
    <property type="match status" value="1"/>
</dbReference>
<dbReference type="STRING" id="54.SAMN02745121_03630"/>
<keyword evidence="4 7" id="KW-0488">Methylation</keyword>
<dbReference type="Pfam" id="PF03462">
    <property type="entry name" value="PCRF"/>
    <property type="match status" value="1"/>
</dbReference>
<gene>
    <name evidence="7" type="primary">prfA</name>
    <name evidence="11" type="ORF">SAMN02745121_03630</name>
</gene>
<dbReference type="Gene3D" id="6.10.140.1950">
    <property type="match status" value="1"/>
</dbReference>
<comment type="PTM">
    <text evidence="7">Methylated by PrmC. Methylation increases the termination efficiency of RF1.</text>
</comment>
<evidence type="ECO:0000256" key="9">
    <source>
        <dbReference type="SAM" id="Coils"/>
    </source>
</evidence>
<comment type="similarity">
    <text evidence="3 7">Belongs to the prokaryotic/mitochondrial release factor family.</text>
</comment>
<comment type="function">
    <text evidence="1 7">Peptide chain release factor 1 directs the termination of translation in response to the peptide chain termination codons UAG and UAA.</text>
</comment>
<dbReference type="FunFam" id="3.30.160.20:FF:000004">
    <property type="entry name" value="Peptide chain release factor 1"/>
    <property type="match status" value="1"/>
</dbReference>
<dbReference type="InterPro" id="IPR045853">
    <property type="entry name" value="Pep_chain_release_fac_I_sf"/>
</dbReference>
<dbReference type="HAMAP" id="MF_00093">
    <property type="entry name" value="Rel_fac_1"/>
    <property type="match status" value="1"/>
</dbReference>
<evidence type="ECO:0000256" key="7">
    <source>
        <dbReference type="HAMAP-Rule" id="MF_00093"/>
    </source>
</evidence>
<dbReference type="AlphaFoldDB" id="A0A1I1Z564"/>
<dbReference type="InterPro" id="IPR050057">
    <property type="entry name" value="Prokaryotic/Mito_RF"/>
</dbReference>
<dbReference type="PANTHER" id="PTHR43804:SF7">
    <property type="entry name" value="LD18447P"/>
    <property type="match status" value="1"/>
</dbReference>
<dbReference type="RefSeq" id="WP_211302557.1">
    <property type="nucleotide sequence ID" value="NZ_FOMX01000011.1"/>
</dbReference>
<dbReference type="PANTHER" id="PTHR43804">
    <property type="entry name" value="LD18447P"/>
    <property type="match status" value="1"/>
</dbReference>
<evidence type="ECO:0000313" key="12">
    <source>
        <dbReference type="Proteomes" id="UP000199400"/>
    </source>
</evidence>